<dbReference type="Pfam" id="PF10029">
    <property type="entry name" value="DUF2271"/>
    <property type="match status" value="1"/>
</dbReference>
<feature type="chain" id="PRO_5046733336" evidence="1">
    <location>
        <begin position="36"/>
        <end position="186"/>
    </location>
</feature>
<protein>
    <submittedName>
        <fullName evidence="2">DUF2271 domain-containing protein</fullName>
    </submittedName>
</protein>
<dbReference type="InterPro" id="IPR014469">
    <property type="entry name" value="DUF2271"/>
</dbReference>
<sequence>MTAPTSFLYLKVTCMQLRYSMALGSAVALSAPAWAADLQLRVEVPRLTVAEYHTPYVAVWLQSAADQKFAGNLAVWYDVKKRDNAGTKWLKDMRSWWRVSGRALEMPVDGVSGATRAPGEHTLNLGNAKALAELPPGQYELLIEAAREGGGREVVKVPFAWPVKTADSSSVKGEHELGAVSLSVKP</sequence>
<evidence type="ECO:0000256" key="1">
    <source>
        <dbReference type="SAM" id="SignalP"/>
    </source>
</evidence>
<proteinExistence type="predicted"/>
<dbReference type="PIRSF" id="PIRSF014995">
    <property type="entry name" value="UCP014995"/>
    <property type="match status" value="1"/>
</dbReference>
<keyword evidence="3" id="KW-1185">Reference proteome</keyword>
<evidence type="ECO:0000313" key="2">
    <source>
        <dbReference type="EMBL" id="GAA0763484.1"/>
    </source>
</evidence>
<accession>A0ABN1KDK8</accession>
<evidence type="ECO:0000313" key="3">
    <source>
        <dbReference type="Proteomes" id="UP001500279"/>
    </source>
</evidence>
<dbReference type="Proteomes" id="UP001500279">
    <property type="component" value="Unassembled WGS sequence"/>
</dbReference>
<reference evidence="2 3" key="1">
    <citation type="journal article" date="2019" name="Int. J. Syst. Evol. Microbiol.">
        <title>The Global Catalogue of Microorganisms (GCM) 10K type strain sequencing project: providing services to taxonomists for standard genome sequencing and annotation.</title>
        <authorList>
            <consortium name="The Broad Institute Genomics Platform"/>
            <consortium name="The Broad Institute Genome Sequencing Center for Infectious Disease"/>
            <person name="Wu L."/>
            <person name="Ma J."/>
        </authorList>
    </citation>
    <scope>NUCLEOTIDE SEQUENCE [LARGE SCALE GENOMIC DNA]</scope>
    <source>
        <strain evidence="2 3">JCM 15503</strain>
    </source>
</reference>
<feature type="signal peptide" evidence="1">
    <location>
        <begin position="1"/>
        <end position="35"/>
    </location>
</feature>
<comment type="caution">
    <text evidence="2">The sequence shown here is derived from an EMBL/GenBank/DDBJ whole genome shotgun (WGS) entry which is preliminary data.</text>
</comment>
<organism evidence="2 3">
    <name type="scientific">Ideonella azotifigens</name>
    <dbReference type="NCBI Taxonomy" id="513160"/>
    <lineage>
        <taxon>Bacteria</taxon>
        <taxon>Pseudomonadati</taxon>
        <taxon>Pseudomonadota</taxon>
        <taxon>Betaproteobacteria</taxon>
        <taxon>Burkholderiales</taxon>
        <taxon>Sphaerotilaceae</taxon>
        <taxon>Ideonella</taxon>
    </lineage>
</organism>
<dbReference type="EMBL" id="BAAAEW010000037">
    <property type="protein sequence ID" value="GAA0763484.1"/>
    <property type="molecule type" value="Genomic_DNA"/>
</dbReference>
<keyword evidence="1" id="KW-0732">Signal</keyword>
<name>A0ABN1KDK8_9BURK</name>
<gene>
    <name evidence="2" type="ORF">GCM10009107_48840</name>
</gene>